<proteinExistence type="predicted"/>
<protein>
    <submittedName>
        <fullName evidence="1">Uncharacterized protein</fullName>
    </submittedName>
</protein>
<organism evidence="1">
    <name type="scientific">marine sediment metagenome</name>
    <dbReference type="NCBI Taxonomy" id="412755"/>
    <lineage>
        <taxon>unclassified sequences</taxon>
        <taxon>metagenomes</taxon>
        <taxon>ecological metagenomes</taxon>
    </lineage>
</organism>
<dbReference type="EMBL" id="BARW01021498">
    <property type="protein sequence ID" value="GAI89103.1"/>
    <property type="molecule type" value="Genomic_DNA"/>
</dbReference>
<sequence>MARVAHWAQQGSVAHYASGVKNQILMSPGAEFAVLHLYVLGSGDQLVNFVGW</sequence>
<gene>
    <name evidence="1" type="ORF">S12H4_36097</name>
</gene>
<feature type="non-terminal residue" evidence="1">
    <location>
        <position position="52"/>
    </location>
</feature>
<reference evidence="1" key="1">
    <citation type="journal article" date="2014" name="Front. Microbiol.">
        <title>High frequency of phylogenetically diverse reductive dehalogenase-homologous genes in deep subseafloor sedimentary metagenomes.</title>
        <authorList>
            <person name="Kawai M."/>
            <person name="Futagami T."/>
            <person name="Toyoda A."/>
            <person name="Takaki Y."/>
            <person name="Nishi S."/>
            <person name="Hori S."/>
            <person name="Arai W."/>
            <person name="Tsubouchi T."/>
            <person name="Morono Y."/>
            <person name="Uchiyama I."/>
            <person name="Ito T."/>
            <person name="Fujiyama A."/>
            <person name="Inagaki F."/>
            <person name="Takami H."/>
        </authorList>
    </citation>
    <scope>NUCLEOTIDE SEQUENCE</scope>
    <source>
        <strain evidence="1">Expedition CK06-06</strain>
    </source>
</reference>
<dbReference type="AlphaFoldDB" id="X1S833"/>
<accession>X1S833</accession>
<comment type="caution">
    <text evidence="1">The sequence shown here is derived from an EMBL/GenBank/DDBJ whole genome shotgun (WGS) entry which is preliminary data.</text>
</comment>
<evidence type="ECO:0000313" key="1">
    <source>
        <dbReference type="EMBL" id="GAI89103.1"/>
    </source>
</evidence>
<name>X1S833_9ZZZZ</name>